<gene>
    <name evidence="2" type="ORF">PoB_004760500</name>
</gene>
<sequence>MPTIISPSSSPGRHAEWTKSCDDDGDDGGDSGDVGGCDGGRGGDQGEGGDSADGDDGGDGHGHDVMVVMVRNALNSLSPEGDVGSTVASVTTLRSAGTLLSRVRAPSPAPWPVGMPESLRSPCCGLAIYKNQSINLALKNNPTKSKRNNKVAHS</sequence>
<evidence type="ECO:0000313" key="2">
    <source>
        <dbReference type="EMBL" id="GFO21100.1"/>
    </source>
</evidence>
<dbReference type="EMBL" id="BLXT01005251">
    <property type="protein sequence ID" value="GFO21100.1"/>
    <property type="molecule type" value="Genomic_DNA"/>
</dbReference>
<dbReference type="AlphaFoldDB" id="A0AAV4BKQ1"/>
<protein>
    <submittedName>
        <fullName evidence="2">Uncharacterized protein</fullName>
    </submittedName>
</protein>
<proteinExistence type="predicted"/>
<evidence type="ECO:0000313" key="3">
    <source>
        <dbReference type="Proteomes" id="UP000735302"/>
    </source>
</evidence>
<keyword evidence="3" id="KW-1185">Reference proteome</keyword>
<comment type="caution">
    <text evidence="2">The sequence shown here is derived from an EMBL/GenBank/DDBJ whole genome shotgun (WGS) entry which is preliminary data.</text>
</comment>
<feature type="region of interest" description="Disordered" evidence="1">
    <location>
        <begin position="1"/>
        <end position="64"/>
    </location>
</feature>
<name>A0AAV4BKQ1_9GAST</name>
<accession>A0AAV4BKQ1</accession>
<evidence type="ECO:0000256" key="1">
    <source>
        <dbReference type="SAM" id="MobiDB-lite"/>
    </source>
</evidence>
<reference evidence="2 3" key="1">
    <citation type="journal article" date="2021" name="Elife">
        <title>Chloroplast acquisition without the gene transfer in kleptoplastic sea slugs, Plakobranchus ocellatus.</title>
        <authorList>
            <person name="Maeda T."/>
            <person name="Takahashi S."/>
            <person name="Yoshida T."/>
            <person name="Shimamura S."/>
            <person name="Takaki Y."/>
            <person name="Nagai Y."/>
            <person name="Toyoda A."/>
            <person name="Suzuki Y."/>
            <person name="Arimoto A."/>
            <person name="Ishii H."/>
            <person name="Satoh N."/>
            <person name="Nishiyama T."/>
            <person name="Hasebe M."/>
            <person name="Maruyama T."/>
            <person name="Minagawa J."/>
            <person name="Obokata J."/>
            <person name="Shigenobu S."/>
        </authorList>
    </citation>
    <scope>NUCLEOTIDE SEQUENCE [LARGE SCALE GENOMIC DNA]</scope>
</reference>
<feature type="compositionally biased region" description="Gly residues" evidence="1">
    <location>
        <begin position="31"/>
        <end position="49"/>
    </location>
</feature>
<dbReference type="Proteomes" id="UP000735302">
    <property type="component" value="Unassembled WGS sequence"/>
</dbReference>
<feature type="compositionally biased region" description="Polar residues" evidence="1">
    <location>
        <begin position="1"/>
        <end position="11"/>
    </location>
</feature>
<feature type="compositionally biased region" description="Basic and acidic residues" evidence="1">
    <location>
        <begin position="13"/>
        <end position="22"/>
    </location>
</feature>
<organism evidence="2 3">
    <name type="scientific">Plakobranchus ocellatus</name>
    <dbReference type="NCBI Taxonomy" id="259542"/>
    <lineage>
        <taxon>Eukaryota</taxon>
        <taxon>Metazoa</taxon>
        <taxon>Spiralia</taxon>
        <taxon>Lophotrochozoa</taxon>
        <taxon>Mollusca</taxon>
        <taxon>Gastropoda</taxon>
        <taxon>Heterobranchia</taxon>
        <taxon>Euthyneura</taxon>
        <taxon>Panpulmonata</taxon>
        <taxon>Sacoglossa</taxon>
        <taxon>Placobranchoidea</taxon>
        <taxon>Plakobranchidae</taxon>
        <taxon>Plakobranchus</taxon>
    </lineage>
</organism>